<organism evidence="2 3">
    <name type="scientific">Candidatus Entotheonella gemina</name>
    <dbReference type="NCBI Taxonomy" id="1429439"/>
    <lineage>
        <taxon>Bacteria</taxon>
        <taxon>Pseudomonadati</taxon>
        <taxon>Nitrospinota/Tectimicrobiota group</taxon>
        <taxon>Candidatus Tectimicrobiota</taxon>
        <taxon>Candidatus Entotheonellia</taxon>
        <taxon>Candidatus Entotheonellales</taxon>
        <taxon>Candidatus Entotheonellaceae</taxon>
        <taxon>Candidatus Entotheonella</taxon>
    </lineage>
</organism>
<evidence type="ECO:0000313" key="3">
    <source>
        <dbReference type="Proteomes" id="UP000019140"/>
    </source>
</evidence>
<comment type="caution">
    <text evidence="2">The sequence shown here is derived from an EMBL/GenBank/DDBJ whole genome shotgun (WGS) entry which is preliminary data.</text>
</comment>
<dbReference type="HOGENOM" id="CLU_036701_0_0_7"/>
<reference evidence="2 3" key="1">
    <citation type="journal article" date="2014" name="Nature">
        <title>An environmental bacterial taxon with a large and distinct metabolic repertoire.</title>
        <authorList>
            <person name="Wilson M.C."/>
            <person name="Mori T."/>
            <person name="Ruckert C."/>
            <person name="Uria A.R."/>
            <person name="Helf M.J."/>
            <person name="Takada K."/>
            <person name="Gernert C."/>
            <person name="Steffens U.A."/>
            <person name="Heycke N."/>
            <person name="Schmitt S."/>
            <person name="Rinke C."/>
            <person name="Helfrich E.J."/>
            <person name="Brachmann A.O."/>
            <person name="Gurgui C."/>
            <person name="Wakimoto T."/>
            <person name="Kracht M."/>
            <person name="Crusemann M."/>
            <person name="Hentschel U."/>
            <person name="Abe I."/>
            <person name="Matsunaga S."/>
            <person name="Kalinowski J."/>
            <person name="Takeyama H."/>
            <person name="Piel J."/>
        </authorList>
    </citation>
    <scope>NUCLEOTIDE SEQUENCE [LARGE SCALE GENOMIC DNA]</scope>
    <source>
        <strain evidence="3">TSY2</strain>
    </source>
</reference>
<dbReference type="Pfam" id="PF10092">
    <property type="entry name" value="DUF2330"/>
    <property type="match status" value="1"/>
</dbReference>
<dbReference type="PATRIC" id="fig|1429439.4.peg.892"/>
<dbReference type="InterPro" id="IPR019283">
    <property type="entry name" value="DUF2330"/>
</dbReference>
<dbReference type="PIRSF" id="PIRSF026449">
    <property type="entry name" value="UCP026449"/>
    <property type="match status" value="1"/>
</dbReference>
<evidence type="ECO:0008006" key="4">
    <source>
        <dbReference type="Google" id="ProtNLM"/>
    </source>
</evidence>
<keyword evidence="1" id="KW-0732">Signal</keyword>
<dbReference type="Proteomes" id="UP000019140">
    <property type="component" value="Unassembled WGS sequence"/>
</dbReference>
<proteinExistence type="predicted"/>
<dbReference type="AlphaFoldDB" id="W4ME18"/>
<evidence type="ECO:0000256" key="1">
    <source>
        <dbReference type="SAM" id="SignalP"/>
    </source>
</evidence>
<sequence length="450" mass="51367">MLSIRYLVLGLLCSCLLIMHGTAQAFCGFYVAKADTQLFNTASKVAMARHDNKTVITMANDYQGTPKEFAIVIPVPEVLERDQIHVTEPAIVDHLDAYTTPRLVEYHDDDPCRPPMVLRNRVGAIQKAMPSAPARERSLGVTIEAAYTVGEYDILILSAQESAGLETWLLQNGYRIPEGAQPVLAGYLQKGMKFFVAKVNLKMHRDRGATYLRPLQVAFESDAFMLPIRLGMINASGPQELFIFMLTRSGRVQTANYPVKRIPSNIQIPLYVKNEFGDFYRAMFEEQVRTDQMRSVFLEYAWDMGWCDPCAAGPLSVDELRELGVFWQQPVASTGLKRQARDVFVTRLHLRYTAATFPHDLVFRETDDRKNFQGRYILRHPWKGRIVHCPAAQKYKAGLPQRFENEARQLAQLTGWDIAEIRQKMIANGQSFEPQPGTDDPQWYKKLWRK</sequence>
<evidence type="ECO:0000313" key="2">
    <source>
        <dbReference type="EMBL" id="ETX08463.1"/>
    </source>
</evidence>
<name>W4ME18_9BACT</name>
<gene>
    <name evidence="2" type="ORF">ETSY2_05280</name>
</gene>
<protein>
    <recommendedName>
        <fullName evidence="4">DUF2330 domain-containing protein</fullName>
    </recommendedName>
</protein>
<feature type="chain" id="PRO_5004846463" description="DUF2330 domain-containing protein" evidence="1">
    <location>
        <begin position="26"/>
        <end position="450"/>
    </location>
</feature>
<dbReference type="EMBL" id="AZHX01000216">
    <property type="protein sequence ID" value="ETX08463.1"/>
    <property type="molecule type" value="Genomic_DNA"/>
</dbReference>
<accession>W4ME18</accession>
<feature type="signal peptide" evidence="1">
    <location>
        <begin position="1"/>
        <end position="25"/>
    </location>
</feature>
<keyword evidence="3" id="KW-1185">Reference proteome</keyword>
<dbReference type="InterPro" id="IPR016838">
    <property type="entry name" value="UCP026449"/>
</dbReference>